<keyword evidence="1 2" id="KW-0430">Lectin</keyword>
<dbReference type="AlphaFoldDB" id="A0A9Q1FWT6"/>
<feature type="domain" description="Galectin" evidence="3">
    <location>
        <begin position="1"/>
        <end position="58"/>
    </location>
</feature>
<dbReference type="GO" id="GO:0030246">
    <property type="term" value="F:carbohydrate binding"/>
    <property type="evidence" value="ECO:0007669"/>
    <property type="project" value="UniProtKB-UniRule"/>
</dbReference>
<dbReference type="Proteomes" id="UP001152622">
    <property type="component" value="Chromosome 3"/>
</dbReference>
<accession>A0A9Q1FWT6</accession>
<dbReference type="PANTHER" id="PTHR11346">
    <property type="entry name" value="GALECTIN"/>
    <property type="match status" value="1"/>
</dbReference>
<feature type="domain" description="Galectin" evidence="3">
    <location>
        <begin position="87"/>
        <end position="113"/>
    </location>
</feature>
<sequence length="113" mass="12358">MPFSKGEIFELVFIVTSEGYQVKVNDHECYLFKHRIPAEQVNFLKIAGDVFIQVVNITEAKAAGLQTCELGPPACAISAPPVKISADVEPIYGGLRPGMSVYFKGTVPKESNR</sequence>
<comment type="caution">
    <text evidence="4">The sequence shown here is derived from an EMBL/GenBank/DDBJ whole genome shotgun (WGS) entry which is preliminary data.</text>
</comment>
<keyword evidence="5" id="KW-1185">Reference proteome</keyword>
<dbReference type="OrthoDB" id="6251307at2759"/>
<dbReference type="Pfam" id="PF00337">
    <property type="entry name" value="Gal-bind_lectin"/>
    <property type="match status" value="1"/>
</dbReference>
<dbReference type="PROSITE" id="PS51304">
    <property type="entry name" value="GALECTIN"/>
    <property type="match status" value="2"/>
</dbReference>
<evidence type="ECO:0000313" key="4">
    <source>
        <dbReference type="EMBL" id="KAJ8368698.1"/>
    </source>
</evidence>
<evidence type="ECO:0000259" key="3">
    <source>
        <dbReference type="PROSITE" id="PS51304"/>
    </source>
</evidence>
<dbReference type="SUPFAM" id="SSF49899">
    <property type="entry name" value="Concanavalin A-like lectins/glucanases"/>
    <property type="match status" value="1"/>
</dbReference>
<protein>
    <recommendedName>
        <fullName evidence="2">Galectin</fullName>
    </recommendedName>
</protein>
<proteinExistence type="predicted"/>
<dbReference type="EMBL" id="JAINUF010000003">
    <property type="protein sequence ID" value="KAJ8368698.1"/>
    <property type="molecule type" value="Genomic_DNA"/>
</dbReference>
<dbReference type="Gene3D" id="2.60.120.200">
    <property type="match status" value="1"/>
</dbReference>
<name>A0A9Q1FWT6_SYNKA</name>
<dbReference type="InterPro" id="IPR001079">
    <property type="entry name" value="Galectin_CRD"/>
</dbReference>
<organism evidence="4 5">
    <name type="scientific">Synaphobranchus kaupii</name>
    <name type="common">Kaup's arrowtooth eel</name>
    <dbReference type="NCBI Taxonomy" id="118154"/>
    <lineage>
        <taxon>Eukaryota</taxon>
        <taxon>Metazoa</taxon>
        <taxon>Chordata</taxon>
        <taxon>Craniata</taxon>
        <taxon>Vertebrata</taxon>
        <taxon>Euteleostomi</taxon>
        <taxon>Actinopterygii</taxon>
        <taxon>Neopterygii</taxon>
        <taxon>Teleostei</taxon>
        <taxon>Anguilliformes</taxon>
        <taxon>Synaphobranchidae</taxon>
        <taxon>Synaphobranchus</taxon>
    </lineage>
</organism>
<dbReference type="InterPro" id="IPR044156">
    <property type="entry name" value="Galectin-like"/>
</dbReference>
<reference evidence="4" key="1">
    <citation type="journal article" date="2023" name="Science">
        <title>Genome structures resolve the early diversification of teleost fishes.</title>
        <authorList>
            <person name="Parey E."/>
            <person name="Louis A."/>
            <person name="Montfort J."/>
            <person name="Bouchez O."/>
            <person name="Roques C."/>
            <person name="Iampietro C."/>
            <person name="Lluch J."/>
            <person name="Castinel A."/>
            <person name="Donnadieu C."/>
            <person name="Desvignes T."/>
            <person name="Floi Bucao C."/>
            <person name="Jouanno E."/>
            <person name="Wen M."/>
            <person name="Mejri S."/>
            <person name="Dirks R."/>
            <person name="Jansen H."/>
            <person name="Henkel C."/>
            <person name="Chen W.J."/>
            <person name="Zahm M."/>
            <person name="Cabau C."/>
            <person name="Klopp C."/>
            <person name="Thompson A.W."/>
            <person name="Robinson-Rechavi M."/>
            <person name="Braasch I."/>
            <person name="Lecointre G."/>
            <person name="Bobe J."/>
            <person name="Postlethwait J.H."/>
            <person name="Berthelot C."/>
            <person name="Roest Crollius H."/>
            <person name="Guiguen Y."/>
        </authorList>
    </citation>
    <scope>NUCLEOTIDE SEQUENCE</scope>
    <source>
        <strain evidence="4">WJC10195</strain>
    </source>
</reference>
<gene>
    <name evidence="4" type="ORF">SKAU_G00087260</name>
</gene>
<evidence type="ECO:0000256" key="1">
    <source>
        <dbReference type="ARBA" id="ARBA00022734"/>
    </source>
</evidence>
<evidence type="ECO:0000256" key="2">
    <source>
        <dbReference type="RuleBase" id="RU102079"/>
    </source>
</evidence>
<evidence type="ECO:0000313" key="5">
    <source>
        <dbReference type="Proteomes" id="UP001152622"/>
    </source>
</evidence>
<dbReference type="PANTHER" id="PTHR11346:SF176">
    <property type="entry name" value="32 KDA BETA-GALACTOSIDE-BINDING LECTIN LEC-3"/>
    <property type="match status" value="1"/>
</dbReference>
<dbReference type="InterPro" id="IPR013320">
    <property type="entry name" value="ConA-like_dom_sf"/>
</dbReference>